<feature type="transmembrane region" description="Helical" evidence="11">
    <location>
        <begin position="326"/>
        <end position="347"/>
    </location>
</feature>
<evidence type="ECO:0000256" key="5">
    <source>
        <dbReference type="ARBA" id="ARBA00022475"/>
    </source>
</evidence>
<evidence type="ECO:0000313" key="12">
    <source>
        <dbReference type="EMBL" id="HIR66240.1"/>
    </source>
</evidence>
<keyword evidence="7 11" id="KW-1133">Transmembrane helix</keyword>
<accession>A0A9D1E4V2</accession>
<evidence type="ECO:0000256" key="1">
    <source>
        <dbReference type="ARBA" id="ARBA00004651"/>
    </source>
</evidence>
<dbReference type="InterPro" id="IPR045070">
    <property type="entry name" value="MATE_MepA-like"/>
</dbReference>
<feature type="transmembrane region" description="Helical" evidence="11">
    <location>
        <begin position="96"/>
        <end position="120"/>
    </location>
</feature>
<sequence length="484" mass="52564">MTTTAEQHYKKMTETPVVKLVVLLGIPTTVSMLITSVYNMVDTYFVGSLGESPQGAISILFTLQSIIQAVAFMLGHGSGTFVAKELANKDTDKASAYVSSAFFFGGVIGVVFALLGLAFLSPFMRLLGSTETILPYARDYGLWVLVSCPFMICSLVLNNNLRYEGKAFYAMIGLSVGAILNIGMDYIFVSICHLGVFGAGMATAISQTISFFILLVLYIKTAQSKIAFRYVSKKIKMYLEIFHNGLPSFIRQCLNSVSSGTLNHLAGFYGELAGKADAAINAMGVVNKVSNFAMCVGMGISQGLQPVASFNYQAKEYDRVKKAYKFTMLVAFACAAVIALPVCIFTQDIVVLFQKGENTVQIAVPAMRYAMIGIMFMPIFIPINILYQSIRKAGIASVLALLRSGLVFIPVLFLLTSLWQITGLQLAQPVSDVITALINIPFILYFFKSTPATPAKQIATDRATATQNNDGQTCAQTQDDNSDK</sequence>
<keyword evidence="5" id="KW-1003">Cell membrane</keyword>
<evidence type="ECO:0000256" key="2">
    <source>
        <dbReference type="ARBA" id="ARBA00008417"/>
    </source>
</evidence>
<dbReference type="PANTHER" id="PTHR43823">
    <property type="entry name" value="SPORULATION PROTEIN YKVU"/>
    <property type="match status" value="1"/>
</dbReference>
<evidence type="ECO:0000256" key="10">
    <source>
        <dbReference type="SAM" id="MobiDB-lite"/>
    </source>
</evidence>
<comment type="caution">
    <text evidence="12">The sequence shown here is derived from an EMBL/GenBank/DDBJ whole genome shotgun (WGS) entry which is preliminary data.</text>
</comment>
<evidence type="ECO:0000313" key="13">
    <source>
        <dbReference type="Proteomes" id="UP000824200"/>
    </source>
</evidence>
<dbReference type="AlphaFoldDB" id="A0A9D1E4V2"/>
<keyword evidence="8 11" id="KW-0472">Membrane</keyword>
<feature type="transmembrane region" description="Helical" evidence="11">
    <location>
        <begin position="20"/>
        <end position="41"/>
    </location>
</feature>
<dbReference type="NCBIfam" id="TIGR00797">
    <property type="entry name" value="matE"/>
    <property type="match status" value="1"/>
</dbReference>
<feature type="transmembrane region" description="Helical" evidence="11">
    <location>
        <begin position="53"/>
        <end position="75"/>
    </location>
</feature>
<feature type="transmembrane region" description="Helical" evidence="11">
    <location>
        <begin position="399"/>
        <end position="421"/>
    </location>
</feature>
<dbReference type="GO" id="GO:0042910">
    <property type="term" value="F:xenobiotic transmembrane transporter activity"/>
    <property type="evidence" value="ECO:0007669"/>
    <property type="project" value="InterPro"/>
</dbReference>
<evidence type="ECO:0000256" key="8">
    <source>
        <dbReference type="ARBA" id="ARBA00023136"/>
    </source>
</evidence>
<dbReference type="CDD" id="cd13143">
    <property type="entry name" value="MATE_MepA_like"/>
    <property type="match status" value="1"/>
</dbReference>
<evidence type="ECO:0000256" key="4">
    <source>
        <dbReference type="ARBA" id="ARBA00022448"/>
    </source>
</evidence>
<feature type="region of interest" description="Disordered" evidence="10">
    <location>
        <begin position="460"/>
        <end position="484"/>
    </location>
</feature>
<keyword evidence="4" id="KW-0813">Transport</keyword>
<name>A0A9D1E4V2_9BACT</name>
<feature type="transmembrane region" description="Helical" evidence="11">
    <location>
        <begin position="140"/>
        <end position="157"/>
    </location>
</feature>
<comment type="subcellular location">
    <subcellularLocation>
        <location evidence="1">Cell membrane</location>
        <topology evidence="1">Multi-pass membrane protein</topology>
    </subcellularLocation>
</comment>
<feature type="transmembrane region" description="Helical" evidence="11">
    <location>
        <begin position="169"/>
        <end position="189"/>
    </location>
</feature>
<feature type="transmembrane region" description="Helical" evidence="11">
    <location>
        <begin position="427"/>
        <end position="447"/>
    </location>
</feature>
<dbReference type="Pfam" id="PF01554">
    <property type="entry name" value="MatE"/>
    <property type="match status" value="2"/>
</dbReference>
<keyword evidence="9" id="KW-0046">Antibiotic resistance</keyword>
<dbReference type="PIRSF" id="PIRSF006603">
    <property type="entry name" value="DinF"/>
    <property type="match status" value="1"/>
</dbReference>
<dbReference type="PANTHER" id="PTHR43823:SF3">
    <property type="entry name" value="MULTIDRUG EXPORT PROTEIN MEPA"/>
    <property type="match status" value="1"/>
</dbReference>
<evidence type="ECO:0000256" key="11">
    <source>
        <dbReference type="SAM" id="Phobius"/>
    </source>
</evidence>
<keyword evidence="6 11" id="KW-0812">Transmembrane</keyword>
<comment type="similarity">
    <text evidence="2">Belongs to the multi antimicrobial extrusion (MATE) (TC 2.A.66.1) family. MepA subfamily.</text>
</comment>
<feature type="compositionally biased region" description="Polar residues" evidence="10">
    <location>
        <begin position="463"/>
        <end position="484"/>
    </location>
</feature>
<dbReference type="GO" id="GO:0015297">
    <property type="term" value="F:antiporter activity"/>
    <property type="evidence" value="ECO:0007669"/>
    <property type="project" value="InterPro"/>
</dbReference>
<dbReference type="InterPro" id="IPR002528">
    <property type="entry name" value="MATE_fam"/>
</dbReference>
<evidence type="ECO:0000256" key="9">
    <source>
        <dbReference type="ARBA" id="ARBA00023251"/>
    </source>
</evidence>
<dbReference type="InterPro" id="IPR048279">
    <property type="entry name" value="MdtK-like"/>
</dbReference>
<evidence type="ECO:0000256" key="6">
    <source>
        <dbReference type="ARBA" id="ARBA00022692"/>
    </source>
</evidence>
<gene>
    <name evidence="12" type="ORF">IAC95_05120</name>
</gene>
<organism evidence="12 13">
    <name type="scientific">Candidatus Fimimonas gallinarum</name>
    <dbReference type="NCBI Taxonomy" id="2840821"/>
    <lineage>
        <taxon>Bacteria</taxon>
        <taxon>Pseudomonadati</taxon>
        <taxon>Myxococcota</taxon>
        <taxon>Myxococcia</taxon>
        <taxon>Myxococcales</taxon>
        <taxon>Cystobacterineae</taxon>
        <taxon>Myxococcaceae</taxon>
        <taxon>Myxococcaceae incertae sedis</taxon>
        <taxon>Candidatus Fimimonas</taxon>
    </lineage>
</organism>
<dbReference type="Proteomes" id="UP000824200">
    <property type="component" value="Unassembled WGS sequence"/>
</dbReference>
<reference evidence="12" key="1">
    <citation type="submission" date="2020-10" db="EMBL/GenBank/DDBJ databases">
        <authorList>
            <person name="Gilroy R."/>
        </authorList>
    </citation>
    <scope>NUCLEOTIDE SEQUENCE</scope>
    <source>
        <strain evidence="12">CHK121-14286</strain>
    </source>
</reference>
<feature type="transmembrane region" description="Helical" evidence="11">
    <location>
        <begin position="195"/>
        <end position="219"/>
    </location>
</feature>
<evidence type="ECO:0000256" key="3">
    <source>
        <dbReference type="ARBA" id="ARBA00022106"/>
    </source>
</evidence>
<dbReference type="InterPro" id="IPR051327">
    <property type="entry name" value="MATE_MepA_subfamily"/>
</dbReference>
<dbReference type="EMBL" id="DVHL01000043">
    <property type="protein sequence ID" value="HIR66240.1"/>
    <property type="molecule type" value="Genomic_DNA"/>
</dbReference>
<protein>
    <recommendedName>
        <fullName evidence="3">Multidrug export protein MepA</fullName>
    </recommendedName>
</protein>
<dbReference type="GO" id="GO:0046677">
    <property type="term" value="P:response to antibiotic"/>
    <property type="evidence" value="ECO:0007669"/>
    <property type="project" value="UniProtKB-KW"/>
</dbReference>
<dbReference type="GO" id="GO:0005886">
    <property type="term" value="C:plasma membrane"/>
    <property type="evidence" value="ECO:0007669"/>
    <property type="project" value="UniProtKB-SubCell"/>
</dbReference>
<reference evidence="12" key="2">
    <citation type="journal article" date="2021" name="PeerJ">
        <title>Extensive microbial diversity within the chicken gut microbiome revealed by metagenomics and culture.</title>
        <authorList>
            <person name="Gilroy R."/>
            <person name="Ravi A."/>
            <person name="Getino M."/>
            <person name="Pursley I."/>
            <person name="Horton D.L."/>
            <person name="Alikhan N.F."/>
            <person name="Baker D."/>
            <person name="Gharbi K."/>
            <person name="Hall N."/>
            <person name="Watson M."/>
            <person name="Adriaenssens E.M."/>
            <person name="Foster-Nyarko E."/>
            <person name="Jarju S."/>
            <person name="Secka A."/>
            <person name="Antonio M."/>
            <person name="Oren A."/>
            <person name="Chaudhuri R.R."/>
            <person name="La Ragione R."/>
            <person name="Hildebrand F."/>
            <person name="Pallen M.J."/>
        </authorList>
    </citation>
    <scope>NUCLEOTIDE SEQUENCE</scope>
    <source>
        <strain evidence="12">CHK121-14286</strain>
    </source>
</reference>
<feature type="transmembrane region" description="Helical" evidence="11">
    <location>
        <begin position="367"/>
        <end position="387"/>
    </location>
</feature>
<proteinExistence type="inferred from homology"/>
<evidence type="ECO:0000256" key="7">
    <source>
        <dbReference type="ARBA" id="ARBA00022989"/>
    </source>
</evidence>